<dbReference type="Proteomes" id="UP000316882">
    <property type="component" value="Unassembled WGS sequence"/>
</dbReference>
<dbReference type="PANTHER" id="PTHR43266">
    <property type="entry name" value="MACROLIDE-EFFLUX PROTEIN"/>
    <property type="match status" value="1"/>
</dbReference>
<dbReference type="GO" id="GO:0022857">
    <property type="term" value="F:transmembrane transporter activity"/>
    <property type="evidence" value="ECO:0007669"/>
    <property type="project" value="InterPro"/>
</dbReference>
<organism evidence="8 9">
    <name type="scientific">Brevibacillus parabrevis</name>
    <dbReference type="NCBI Taxonomy" id="54914"/>
    <lineage>
        <taxon>Bacteria</taxon>
        <taxon>Bacillati</taxon>
        <taxon>Bacillota</taxon>
        <taxon>Bacilli</taxon>
        <taxon>Bacillales</taxon>
        <taxon>Paenibacillaceae</taxon>
        <taxon>Brevibacillus</taxon>
    </lineage>
</organism>
<evidence type="ECO:0000256" key="6">
    <source>
        <dbReference type="ARBA" id="ARBA00023136"/>
    </source>
</evidence>
<keyword evidence="2" id="KW-0813">Transport</keyword>
<feature type="transmembrane region" description="Helical" evidence="7">
    <location>
        <begin position="378"/>
        <end position="400"/>
    </location>
</feature>
<dbReference type="STRING" id="54914.AV540_01145"/>
<dbReference type="EMBL" id="BJMH01000006">
    <property type="protein sequence ID" value="GEB32131.1"/>
    <property type="molecule type" value="Genomic_DNA"/>
</dbReference>
<keyword evidence="4 7" id="KW-0812">Transmembrane</keyword>
<feature type="transmembrane region" description="Helical" evidence="7">
    <location>
        <begin position="308"/>
        <end position="333"/>
    </location>
</feature>
<keyword evidence="6 7" id="KW-0472">Membrane</keyword>
<keyword evidence="9" id="KW-1185">Reference proteome</keyword>
<feature type="transmembrane region" description="Helical" evidence="7">
    <location>
        <begin position="12"/>
        <end position="37"/>
    </location>
</feature>
<reference evidence="8 9" key="1">
    <citation type="submission" date="2019-06" db="EMBL/GenBank/DDBJ databases">
        <title>Whole genome shotgun sequence of Brevibacillus parabrevis NBRC 12334.</title>
        <authorList>
            <person name="Hosoyama A."/>
            <person name="Uohara A."/>
            <person name="Ohji S."/>
            <person name="Ichikawa N."/>
        </authorList>
    </citation>
    <scope>NUCLEOTIDE SEQUENCE [LARGE SCALE GENOMIC DNA]</scope>
    <source>
        <strain evidence="8 9">NBRC 12334</strain>
    </source>
</reference>
<feature type="transmembrane region" description="Helical" evidence="7">
    <location>
        <begin position="43"/>
        <end position="65"/>
    </location>
</feature>
<dbReference type="Gene3D" id="1.20.1250.20">
    <property type="entry name" value="MFS general substrate transporter like domains"/>
    <property type="match status" value="1"/>
</dbReference>
<feature type="transmembrane region" description="Helical" evidence="7">
    <location>
        <begin position="281"/>
        <end position="302"/>
    </location>
</feature>
<feature type="transmembrane region" description="Helical" evidence="7">
    <location>
        <begin position="154"/>
        <end position="181"/>
    </location>
</feature>
<dbReference type="CDD" id="cd06173">
    <property type="entry name" value="MFS_MefA_like"/>
    <property type="match status" value="1"/>
</dbReference>
<feature type="transmembrane region" description="Helical" evidence="7">
    <location>
        <begin position="85"/>
        <end position="104"/>
    </location>
</feature>
<name>A0A4Y3PNZ6_BREPA</name>
<dbReference type="InterPro" id="IPR036259">
    <property type="entry name" value="MFS_trans_sf"/>
</dbReference>
<evidence type="ECO:0000256" key="2">
    <source>
        <dbReference type="ARBA" id="ARBA00022448"/>
    </source>
</evidence>
<evidence type="ECO:0000256" key="7">
    <source>
        <dbReference type="SAM" id="Phobius"/>
    </source>
</evidence>
<dbReference type="AlphaFoldDB" id="A0A4Y3PNZ6"/>
<dbReference type="InterPro" id="IPR011701">
    <property type="entry name" value="MFS"/>
</dbReference>
<feature type="transmembrane region" description="Helical" evidence="7">
    <location>
        <begin position="353"/>
        <end position="372"/>
    </location>
</feature>
<evidence type="ECO:0000256" key="1">
    <source>
        <dbReference type="ARBA" id="ARBA00004651"/>
    </source>
</evidence>
<dbReference type="GeneID" id="87615130"/>
<feature type="transmembrane region" description="Helical" evidence="7">
    <location>
        <begin position="218"/>
        <end position="235"/>
    </location>
</feature>
<sequence>MLQKNKAFRTLLTAYGLSTLGDWFDFIAVAIFLGYVWEADPMTMALLPIAYAAPGIVLGQFAGVLADRVHKVRMIMTANMVQASLTLLLLAMPDPLSFLLVIALRSCASVFNDPAHQTLTRQIVSPEHLLRAASLNGGIYQTAKLIGPLIGGTIAAILTPAICLMINAASYVVSTLLMLTIRNVERRLPKSASDSGEKAVSLRVAWQEGWAVFLQNRVLLVSALFSLLAMMAIQLADAQLPVIFREKVPNRPEIVGYSVSVIGLGALLTITWLHRRGQIRSYGWVLGGGVLLIGICFSWIGLFQPGSAIYWLLLASLLAGIGTGLTSVGLNYLIQKETPIHALGRVRGIIDSLSSVTFIVAPLMGGGLMTWLGPAKSFLWIGLLVAAVGGIAIVLQRWIWGNRAANSSPASSRQAG</sequence>
<feature type="transmembrane region" description="Helical" evidence="7">
    <location>
        <begin position="255"/>
        <end position="274"/>
    </location>
</feature>
<dbReference type="InterPro" id="IPR001958">
    <property type="entry name" value="Tet-R_TetA/multi-R_MdtG-like"/>
</dbReference>
<comment type="subcellular location">
    <subcellularLocation>
        <location evidence="1">Cell membrane</location>
        <topology evidence="1">Multi-pass membrane protein</topology>
    </subcellularLocation>
</comment>
<evidence type="ECO:0000256" key="4">
    <source>
        <dbReference type="ARBA" id="ARBA00022692"/>
    </source>
</evidence>
<keyword evidence="3" id="KW-1003">Cell membrane</keyword>
<evidence type="ECO:0000256" key="5">
    <source>
        <dbReference type="ARBA" id="ARBA00022989"/>
    </source>
</evidence>
<evidence type="ECO:0000313" key="9">
    <source>
        <dbReference type="Proteomes" id="UP000316882"/>
    </source>
</evidence>
<accession>A0A4Y3PNZ6</accession>
<proteinExistence type="predicted"/>
<keyword evidence="5 7" id="KW-1133">Transmembrane helix</keyword>
<protein>
    <submittedName>
        <fullName evidence="8">MFS transporter</fullName>
    </submittedName>
</protein>
<comment type="caution">
    <text evidence="8">The sequence shown here is derived from an EMBL/GenBank/DDBJ whole genome shotgun (WGS) entry which is preliminary data.</text>
</comment>
<gene>
    <name evidence="8" type="ORF">BPA01_17110</name>
</gene>
<dbReference type="GO" id="GO:0005886">
    <property type="term" value="C:plasma membrane"/>
    <property type="evidence" value="ECO:0007669"/>
    <property type="project" value="UniProtKB-SubCell"/>
</dbReference>
<evidence type="ECO:0000313" key="8">
    <source>
        <dbReference type="EMBL" id="GEB32131.1"/>
    </source>
</evidence>
<dbReference type="PRINTS" id="PR01035">
    <property type="entry name" value="TCRTETA"/>
</dbReference>
<dbReference type="Pfam" id="PF07690">
    <property type="entry name" value="MFS_1"/>
    <property type="match status" value="1"/>
</dbReference>
<dbReference type="PANTHER" id="PTHR43266:SF2">
    <property type="entry name" value="MAJOR FACILITATOR SUPERFAMILY (MFS) PROFILE DOMAIN-CONTAINING PROTEIN"/>
    <property type="match status" value="1"/>
</dbReference>
<dbReference type="RefSeq" id="WP_122966224.1">
    <property type="nucleotide sequence ID" value="NZ_BJMH01000006.1"/>
</dbReference>
<dbReference type="SUPFAM" id="SSF103473">
    <property type="entry name" value="MFS general substrate transporter"/>
    <property type="match status" value="1"/>
</dbReference>
<evidence type="ECO:0000256" key="3">
    <source>
        <dbReference type="ARBA" id="ARBA00022475"/>
    </source>
</evidence>